<feature type="domain" description="PH" evidence="8">
    <location>
        <begin position="20"/>
        <end position="109"/>
    </location>
</feature>
<dbReference type="AlphaFoldDB" id="A0AAV8V0B8"/>
<dbReference type="SUPFAM" id="SSF50729">
    <property type="entry name" value="PH domain-like"/>
    <property type="match status" value="1"/>
</dbReference>
<dbReference type="Gene3D" id="1.10.510.10">
    <property type="entry name" value="Transferase(Phosphotransferase) domain 1"/>
    <property type="match status" value="1"/>
</dbReference>
<dbReference type="InterPro" id="IPR017441">
    <property type="entry name" value="Protein_kinase_ATP_BS"/>
</dbReference>
<evidence type="ECO:0008006" key="12">
    <source>
        <dbReference type="Google" id="ProtNLM"/>
    </source>
</evidence>
<evidence type="ECO:0000256" key="3">
    <source>
        <dbReference type="ARBA" id="ARBA00022741"/>
    </source>
</evidence>
<dbReference type="SUPFAM" id="SSF56112">
    <property type="entry name" value="Protein kinase-like (PK-like)"/>
    <property type="match status" value="1"/>
</dbReference>
<dbReference type="PROSITE" id="PS50011">
    <property type="entry name" value="PROTEIN_KINASE_DOM"/>
    <property type="match status" value="1"/>
</dbReference>
<reference evidence="10 11" key="1">
    <citation type="journal article" date="2023" name="Nat. Commun.">
        <title>Origin of minicircular mitochondrial genomes in red algae.</title>
        <authorList>
            <person name="Lee Y."/>
            <person name="Cho C.H."/>
            <person name="Lee Y.M."/>
            <person name="Park S.I."/>
            <person name="Yang J.H."/>
            <person name="West J.A."/>
            <person name="Bhattacharya D."/>
            <person name="Yoon H.S."/>
        </authorList>
    </citation>
    <scope>NUCLEOTIDE SEQUENCE [LARGE SCALE GENOMIC DNA]</scope>
    <source>
        <strain evidence="10 11">CCMP1338</strain>
        <tissue evidence="10">Whole cell</tissue>
    </source>
</reference>
<dbReference type="InterPro" id="IPR008271">
    <property type="entry name" value="Ser/Thr_kinase_AS"/>
</dbReference>
<name>A0AAV8V0B8_9RHOD</name>
<dbReference type="GO" id="GO:0005524">
    <property type="term" value="F:ATP binding"/>
    <property type="evidence" value="ECO:0007669"/>
    <property type="project" value="UniProtKB-UniRule"/>
</dbReference>
<comment type="caution">
    <text evidence="10">The sequence shown here is derived from an EMBL/GenBank/DDBJ whole genome shotgun (WGS) entry which is preliminary data.</text>
</comment>
<dbReference type="InterPro" id="IPR011993">
    <property type="entry name" value="PH-like_dom_sf"/>
</dbReference>
<dbReference type="PROSITE" id="PS00108">
    <property type="entry name" value="PROTEIN_KINASE_ST"/>
    <property type="match status" value="1"/>
</dbReference>
<dbReference type="PANTHER" id="PTHR24349">
    <property type="entry name" value="SERINE/THREONINE-PROTEIN KINASE"/>
    <property type="match status" value="1"/>
</dbReference>
<dbReference type="Pfam" id="PF00069">
    <property type="entry name" value="Pkinase"/>
    <property type="match status" value="1"/>
</dbReference>
<dbReference type="InterPro" id="IPR011009">
    <property type="entry name" value="Kinase-like_dom_sf"/>
</dbReference>
<dbReference type="Proteomes" id="UP001157974">
    <property type="component" value="Unassembled WGS sequence"/>
</dbReference>
<proteinExistence type="inferred from homology"/>
<dbReference type="PROSITE" id="PS00107">
    <property type="entry name" value="PROTEIN_KINASE_ATP"/>
    <property type="match status" value="1"/>
</dbReference>
<protein>
    <recommendedName>
        <fullName evidence="12">Non-specific serine/threonine protein kinase</fullName>
    </recommendedName>
</protein>
<evidence type="ECO:0000313" key="10">
    <source>
        <dbReference type="EMBL" id="KAJ8907007.1"/>
    </source>
</evidence>
<evidence type="ECO:0000256" key="5">
    <source>
        <dbReference type="ARBA" id="ARBA00022840"/>
    </source>
</evidence>
<keyword evidence="11" id="KW-1185">Reference proteome</keyword>
<evidence type="ECO:0000256" key="4">
    <source>
        <dbReference type="ARBA" id="ARBA00022777"/>
    </source>
</evidence>
<dbReference type="GO" id="GO:0004674">
    <property type="term" value="F:protein serine/threonine kinase activity"/>
    <property type="evidence" value="ECO:0007669"/>
    <property type="project" value="UniProtKB-KW"/>
</dbReference>
<dbReference type="InterPro" id="IPR001849">
    <property type="entry name" value="PH_domain"/>
</dbReference>
<keyword evidence="1 7" id="KW-0723">Serine/threonine-protein kinase</keyword>
<evidence type="ECO:0000256" key="6">
    <source>
        <dbReference type="PROSITE-ProRule" id="PRU10141"/>
    </source>
</evidence>
<dbReference type="CDD" id="cd05117">
    <property type="entry name" value="STKc_CAMK"/>
    <property type="match status" value="1"/>
</dbReference>
<dbReference type="PROSITE" id="PS50003">
    <property type="entry name" value="PH_DOMAIN"/>
    <property type="match status" value="1"/>
</dbReference>
<dbReference type="EMBL" id="JAMWBK010000003">
    <property type="protein sequence ID" value="KAJ8907007.1"/>
    <property type="molecule type" value="Genomic_DNA"/>
</dbReference>
<evidence type="ECO:0000313" key="11">
    <source>
        <dbReference type="Proteomes" id="UP001157974"/>
    </source>
</evidence>
<organism evidence="10 11">
    <name type="scientific">Rhodosorus marinus</name>
    <dbReference type="NCBI Taxonomy" id="101924"/>
    <lineage>
        <taxon>Eukaryota</taxon>
        <taxon>Rhodophyta</taxon>
        <taxon>Stylonematophyceae</taxon>
        <taxon>Stylonematales</taxon>
        <taxon>Stylonemataceae</taxon>
        <taxon>Rhodosorus</taxon>
    </lineage>
</organism>
<evidence type="ECO:0000256" key="2">
    <source>
        <dbReference type="ARBA" id="ARBA00022679"/>
    </source>
</evidence>
<dbReference type="FunFam" id="3.30.200.20:FF:000315">
    <property type="entry name" value="Calcium-dependent protein kinase 3"/>
    <property type="match status" value="1"/>
</dbReference>
<comment type="similarity">
    <text evidence="7">Belongs to the protein kinase superfamily.</text>
</comment>
<dbReference type="Gene3D" id="3.30.200.20">
    <property type="entry name" value="Phosphorylase Kinase, domain 1"/>
    <property type="match status" value="1"/>
</dbReference>
<dbReference type="InterPro" id="IPR050205">
    <property type="entry name" value="CDPK_Ser/Thr_kinases"/>
</dbReference>
<feature type="domain" description="Protein kinase" evidence="9">
    <location>
        <begin position="116"/>
        <end position="376"/>
    </location>
</feature>
<evidence type="ECO:0000259" key="8">
    <source>
        <dbReference type="PROSITE" id="PS50003"/>
    </source>
</evidence>
<keyword evidence="5 6" id="KW-0067">ATP-binding</keyword>
<gene>
    <name evidence="10" type="ORF">NDN08_003490</name>
</gene>
<dbReference type="InterPro" id="IPR000719">
    <property type="entry name" value="Prot_kinase_dom"/>
</dbReference>
<dbReference type="FunFam" id="1.10.510.10:FF:000571">
    <property type="entry name" value="Maternal embryonic leucine zipper kinase"/>
    <property type="match status" value="1"/>
</dbReference>
<evidence type="ECO:0000259" key="9">
    <source>
        <dbReference type="PROSITE" id="PS50011"/>
    </source>
</evidence>
<dbReference type="SMART" id="SM00220">
    <property type="entry name" value="S_TKc"/>
    <property type="match status" value="1"/>
</dbReference>
<feature type="binding site" evidence="6">
    <location>
        <position position="149"/>
    </location>
    <ligand>
        <name>ATP</name>
        <dbReference type="ChEBI" id="CHEBI:30616"/>
    </ligand>
</feature>
<evidence type="ECO:0000256" key="1">
    <source>
        <dbReference type="ARBA" id="ARBA00022527"/>
    </source>
</evidence>
<evidence type="ECO:0000256" key="7">
    <source>
        <dbReference type="RuleBase" id="RU000304"/>
    </source>
</evidence>
<dbReference type="SMART" id="SM00233">
    <property type="entry name" value="PH"/>
    <property type="match status" value="1"/>
</dbReference>
<keyword evidence="2" id="KW-0808">Transferase</keyword>
<sequence>MEDSRKGKKSAKNAAADKKEKVMWGWVTKDGLLRIPQKRYLELNDTVLTMRNEEKGDIKWEMNIWGCPVECWEKDLKFELKQAEKNLVFKAQSKEDFRHWEKALKRASARHIEVFYTTGKLIGQGAYGKVFLGRNKQTDSDVAIKVVRKGASKKEREYIIREVKILKSIAHPNIIKTHDVFEDTQKIYFVQEYVSGGELFDRIASENHFSEQRAAELMKSMLEGVAYLHKQGIVHRDIKPENVLCCNKEWPLKIKLTDFGLANFAEPNDSQDRNVLVSYVGTKYYAAPEVHNSRPYGPAVDIWSCGVILYITLSGKFPFYGNQHDEFLHRVMRGPVFPDKEWGTISEQTKSIVKRMLAVNPSERPSADNLLADPWFSRKDNPDVQLQDLTHMMSSNRGMLLG</sequence>
<keyword evidence="3 6" id="KW-0547">Nucleotide-binding</keyword>
<accession>A0AAV8V0B8</accession>
<dbReference type="Gene3D" id="2.30.29.30">
    <property type="entry name" value="Pleckstrin-homology domain (PH domain)/Phosphotyrosine-binding domain (PTB)"/>
    <property type="match status" value="1"/>
</dbReference>
<keyword evidence="4" id="KW-0418">Kinase</keyword>